<protein>
    <recommendedName>
        <fullName evidence="3">VWFA domain-containing protein</fullName>
    </recommendedName>
</protein>
<dbReference type="PROSITE" id="PS50234">
    <property type="entry name" value="VWFA"/>
    <property type="match status" value="1"/>
</dbReference>
<dbReference type="InterPro" id="IPR036465">
    <property type="entry name" value="vWFA_dom_sf"/>
</dbReference>
<gene>
    <name evidence="4" type="ORF">NBG4_10002</name>
</gene>
<dbReference type="InterPro" id="IPR002035">
    <property type="entry name" value="VWF_A"/>
</dbReference>
<accession>A0A2U3QDH0</accession>
<sequence length="269" mass="28379">MSKLWLVFLLFLSLSLLAVLPVFAATNVDLELALLVDISGSVDSTDFSLQQTGYANAFKDATVIDKIVNSGGFGSIAATLVYFSDSATQALPWTLIDSQASAIAFGNSIAGLSRPFSGNTGIVNGLNFTSPLFNNDFNGTRNVIDWSGDGSETNACSFTDPVCAALQAARDAFLSQSITNSINALVINDRDFFGNTGTELINSVAYATTNVIGGPGAFVIPVTGFDTFQTGVRDKLIQEISPVPEPSTFGLLASGLAGILYFSRRLKRA</sequence>
<dbReference type="EMBL" id="OUUY01000001">
    <property type="protein sequence ID" value="SPP99468.1"/>
    <property type="molecule type" value="Genomic_DNA"/>
</dbReference>
<dbReference type="AlphaFoldDB" id="A0A2U3QDH0"/>
<feature type="transmembrane region" description="Helical" evidence="1">
    <location>
        <begin position="246"/>
        <end position="263"/>
    </location>
</feature>
<name>A0A2U3QDH0_9BACT</name>
<dbReference type="SUPFAM" id="SSF53300">
    <property type="entry name" value="vWA-like"/>
    <property type="match status" value="1"/>
</dbReference>
<keyword evidence="5" id="KW-1185">Reference proteome</keyword>
<feature type="domain" description="VWFA" evidence="3">
    <location>
        <begin position="31"/>
        <end position="240"/>
    </location>
</feature>
<evidence type="ECO:0000256" key="1">
    <source>
        <dbReference type="SAM" id="Phobius"/>
    </source>
</evidence>
<dbReference type="Proteomes" id="UP000245125">
    <property type="component" value="Unassembled WGS sequence"/>
</dbReference>
<organism evidence="4 5">
    <name type="scientific">Candidatus Sulfobium mesophilum</name>
    <dbReference type="NCBI Taxonomy" id="2016548"/>
    <lineage>
        <taxon>Bacteria</taxon>
        <taxon>Pseudomonadati</taxon>
        <taxon>Nitrospirota</taxon>
        <taxon>Nitrospiria</taxon>
        <taxon>Nitrospirales</taxon>
        <taxon>Nitrospiraceae</taxon>
        <taxon>Candidatus Sulfobium</taxon>
    </lineage>
</organism>
<keyword evidence="1" id="KW-0472">Membrane</keyword>
<dbReference type="InterPro" id="IPR010607">
    <property type="entry name" value="DUF1194"/>
</dbReference>
<dbReference type="Pfam" id="PF06707">
    <property type="entry name" value="DUF1194"/>
    <property type="match status" value="1"/>
</dbReference>
<keyword evidence="1" id="KW-1133">Transmembrane helix</keyword>
<dbReference type="NCBIfam" id="TIGR02595">
    <property type="entry name" value="PEP_CTERM"/>
    <property type="match status" value="1"/>
</dbReference>
<dbReference type="OrthoDB" id="9792179at2"/>
<reference evidence="5" key="1">
    <citation type="submission" date="2018-03" db="EMBL/GenBank/DDBJ databases">
        <authorList>
            <person name="Zecchin S."/>
        </authorList>
    </citation>
    <scope>NUCLEOTIDE SEQUENCE [LARGE SCALE GENOMIC DNA]</scope>
</reference>
<evidence type="ECO:0000313" key="4">
    <source>
        <dbReference type="EMBL" id="SPP99468.1"/>
    </source>
</evidence>
<evidence type="ECO:0000313" key="5">
    <source>
        <dbReference type="Proteomes" id="UP000245125"/>
    </source>
</evidence>
<keyword evidence="1" id="KW-0812">Transmembrane</keyword>
<dbReference type="Gene3D" id="3.40.50.410">
    <property type="entry name" value="von Willebrand factor, type A domain"/>
    <property type="match status" value="1"/>
</dbReference>
<proteinExistence type="predicted"/>
<keyword evidence="2" id="KW-0732">Signal</keyword>
<feature type="signal peptide" evidence="2">
    <location>
        <begin position="1"/>
        <end position="24"/>
    </location>
</feature>
<evidence type="ECO:0000256" key="2">
    <source>
        <dbReference type="SAM" id="SignalP"/>
    </source>
</evidence>
<dbReference type="InterPro" id="IPR013424">
    <property type="entry name" value="Ice-binding_C"/>
</dbReference>
<evidence type="ECO:0000259" key="3">
    <source>
        <dbReference type="PROSITE" id="PS50234"/>
    </source>
</evidence>
<feature type="chain" id="PRO_5015545010" description="VWFA domain-containing protein" evidence="2">
    <location>
        <begin position="25"/>
        <end position="269"/>
    </location>
</feature>